<name>A0AAN8YN80_SOLBU</name>
<protein>
    <submittedName>
        <fullName evidence="1">Uncharacterized protein</fullName>
    </submittedName>
</protein>
<keyword evidence="2" id="KW-1185">Reference proteome</keyword>
<dbReference type="AlphaFoldDB" id="A0AAN8YN80"/>
<reference evidence="1 2" key="1">
    <citation type="submission" date="2024-02" db="EMBL/GenBank/DDBJ databases">
        <title>de novo genome assembly of Solanum bulbocastanum strain 11H21.</title>
        <authorList>
            <person name="Hosaka A.J."/>
        </authorList>
    </citation>
    <scope>NUCLEOTIDE SEQUENCE [LARGE SCALE GENOMIC DNA]</scope>
    <source>
        <tissue evidence="1">Young leaves</tissue>
    </source>
</reference>
<evidence type="ECO:0000313" key="2">
    <source>
        <dbReference type="Proteomes" id="UP001371456"/>
    </source>
</evidence>
<sequence length="78" mass="9530">MNVMEHPQFYNIIKQAWINVYKELPLQRVWTKLKNLKEKKWIIKVEKWSSIEEQVVRQKARAAWIENGDSNTKYFHAQ</sequence>
<dbReference type="EMBL" id="JBANQN010000002">
    <property type="protein sequence ID" value="KAK6798356.1"/>
    <property type="molecule type" value="Genomic_DNA"/>
</dbReference>
<comment type="caution">
    <text evidence="1">The sequence shown here is derived from an EMBL/GenBank/DDBJ whole genome shotgun (WGS) entry which is preliminary data.</text>
</comment>
<dbReference type="Proteomes" id="UP001371456">
    <property type="component" value="Unassembled WGS sequence"/>
</dbReference>
<accession>A0AAN8YN80</accession>
<proteinExistence type="predicted"/>
<organism evidence="1 2">
    <name type="scientific">Solanum bulbocastanum</name>
    <name type="common">Wild potato</name>
    <dbReference type="NCBI Taxonomy" id="147425"/>
    <lineage>
        <taxon>Eukaryota</taxon>
        <taxon>Viridiplantae</taxon>
        <taxon>Streptophyta</taxon>
        <taxon>Embryophyta</taxon>
        <taxon>Tracheophyta</taxon>
        <taxon>Spermatophyta</taxon>
        <taxon>Magnoliopsida</taxon>
        <taxon>eudicotyledons</taxon>
        <taxon>Gunneridae</taxon>
        <taxon>Pentapetalae</taxon>
        <taxon>asterids</taxon>
        <taxon>lamiids</taxon>
        <taxon>Solanales</taxon>
        <taxon>Solanaceae</taxon>
        <taxon>Solanoideae</taxon>
        <taxon>Solaneae</taxon>
        <taxon>Solanum</taxon>
    </lineage>
</organism>
<gene>
    <name evidence="1" type="ORF">RDI58_006058</name>
</gene>
<evidence type="ECO:0000313" key="1">
    <source>
        <dbReference type="EMBL" id="KAK6798356.1"/>
    </source>
</evidence>